<dbReference type="EMBL" id="BAAAYU010000005">
    <property type="protein sequence ID" value="GAA3637702.1"/>
    <property type="molecule type" value="Genomic_DNA"/>
</dbReference>
<dbReference type="PANTHER" id="PTHR42881">
    <property type="entry name" value="PROLYL ENDOPEPTIDASE"/>
    <property type="match status" value="1"/>
</dbReference>
<dbReference type="PANTHER" id="PTHR42881:SF13">
    <property type="entry name" value="PROLYL ENDOPEPTIDASE"/>
    <property type="match status" value="1"/>
</dbReference>
<evidence type="ECO:0000256" key="2">
    <source>
        <dbReference type="ARBA" id="ARBA00022801"/>
    </source>
</evidence>
<protein>
    <submittedName>
        <fullName evidence="6">Prolyl oligopeptidase family serine peptidase</fullName>
    </submittedName>
</protein>
<feature type="domain" description="Peptidase S9A N-terminal" evidence="5">
    <location>
        <begin position="10"/>
        <end position="418"/>
    </location>
</feature>
<keyword evidence="2" id="KW-0378">Hydrolase</keyword>
<accession>A0ABP7APM3</accession>
<evidence type="ECO:0000313" key="7">
    <source>
        <dbReference type="Proteomes" id="UP001501697"/>
    </source>
</evidence>
<dbReference type="RefSeq" id="WP_344738357.1">
    <property type="nucleotide sequence ID" value="NZ_BAAAYU010000005.1"/>
</dbReference>
<dbReference type="InterPro" id="IPR051167">
    <property type="entry name" value="Prolyl_oligopep/macrocyclase"/>
</dbReference>
<evidence type="ECO:0000313" key="6">
    <source>
        <dbReference type="EMBL" id="GAA3637702.1"/>
    </source>
</evidence>
<dbReference type="InterPro" id="IPR002470">
    <property type="entry name" value="Peptidase_S9A"/>
</dbReference>
<dbReference type="SUPFAM" id="SSF53474">
    <property type="entry name" value="alpha/beta-Hydrolases"/>
    <property type="match status" value="1"/>
</dbReference>
<gene>
    <name evidence="6" type="ORF">GCM10022200_21320</name>
</gene>
<evidence type="ECO:0000259" key="4">
    <source>
        <dbReference type="Pfam" id="PF00326"/>
    </source>
</evidence>
<dbReference type="Proteomes" id="UP001501697">
    <property type="component" value="Unassembled WGS sequence"/>
</dbReference>
<dbReference type="Pfam" id="PF02897">
    <property type="entry name" value="Peptidase_S9_N"/>
    <property type="match status" value="1"/>
</dbReference>
<dbReference type="InterPro" id="IPR029058">
    <property type="entry name" value="AB_hydrolase_fold"/>
</dbReference>
<reference evidence="7" key="1">
    <citation type="journal article" date="2019" name="Int. J. Syst. Evol. Microbiol.">
        <title>The Global Catalogue of Microorganisms (GCM) 10K type strain sequencing project: providing services to taxonomists for standard genome sequencing and annotation.</title>
        <authorList>
            <consortium name="The Broad Institute Genomics Platform"/>
            <consortium name="The Broad Institute Genome Sequencing Center for Infectious Disease"/>
            <person name="Wu L."/>
            <person name="Ma J."/>
        </authorList>
    </citation>
    <scope>NUCLEOTIDE SEQUENCE [LARGE SCALE GENOMIC DNA]</scope>
    <source>
        <strain evidence="7">JCM 16544</strain>
    </source>
</reference>
<feature type="domain" description="Peptidase S9 prolyl oligopeptidase catalytic" evidence="4">
    <location>
        <begin position="483"/>
        <end position="686"/>
    </location>
</feature>
<organism evidence="6 7">
    <name type="scientific">Microbacterium awajiense</name>
    <dbReference type="NCBI Taxonomy" id="415214"/>
    <lineage>
        <taxon>Bacteria</taxon>
        <taxon>Bacillati</taxon>
        <taxon>Actinomycetota</taxon>
        <taxon>Actinomycetes</taxon>
        <taxon>Micrococcales</taxon>
        <taxon>Microbacteriaceae</taxon>
        <taxon>Microbacterium</taxon>
    </lineage>
</organism>
<dbReference type="Pfam" id="PF00326">
    <property type="entry name" value="Peptidase_S9"/>
    <property type="match status" value="1"/>
</dbReference>
<proteinExistence type="predicted"/>
<sequence>MSETAPTPDDPFLWLEDIHGADALAWAAERTAETEATYASAERSALEARLLRILDDPDRLIVPSRHGDLLYNLWRDAENPRGLWRRTSRESFLAGTLEWQVLLDVDALGRAEGTAWTFAGAVHGPRGTGRALVQLSPDGGDATVVREFDLDAVAFVDDEPFALAVGKHRVDWLDRDTLLVATALDGGDTTDSGYPISARTWRRGTALGDAKTVLEGVASDVGVFAHVDHSDARSTAVVHVAHDFFHAEVWVWDAANTATDPAAPTLIAVPQDADVDVHGGHVAVRTKTPWTVGGTEYPSGALLVGSLDAVAGGDTSALEVVFAPTESTILEGWRWTRTRLVLTLLDSVCGSIRSLDPADGWASTPLHSGLGADDLYSTSVASTDADEDDALFLVTRGFLTPPTLVATDAASPAPRVLRASRAAFDPTGLTATQHFATSEDGTRVPYFEVGPAQRSGPLPVLMSGYGGFEHALTPEYPSIVGPAWLEAGRVFVVANIRGGGEFGPAWHLAALRENRHRAYEDFAAIARDLVARGVTTPERIGCHGRSNGGLLVGNMLTQYPDDFGAIVCGVPLLDMRRYTRLSAGASWIAEYGDPDDPADWEFVRTFSPYHLIDPSRDYPPSLIYAAASDDRVGPVQARKMAARLADETDAEVHYLEPSEGGHAGAVDNAATAALHATIHAFLDEVLTRPDRSRRAGAGREESR</sequence>
<dbReference type="InterPro" id="IPR023302">
    <property type="entry name" value="Pept_S9A_N"/>
</dbReference>
<name>A0ABP7APM3_9MICO</name>
<dbReference type="SUPFAM" id="SSF50993">
    <property type="entry name" value="Peptidase/esterase 'gauge' domain"/>
    <property type="match status" value="1"/>
</dbReference>
<dbReference type="PRINTS" id="PR00862">
    <property type="entry name" value="PROLIGOPTASE"/>
</dbReference>
<keyword evidence="7" id="KW-1185">Reference proteome</keyword>
<dbReference type="InterPro" id="IPR001375">
    <property type="entry name" value="Peptidase_S9_cat"/>
</dbReference>
<evidence type="ECO:0000259" key="5">
    <source>
        <dbReference type="Pfam" id="PF02897"/>
    </source>
</evidence>
<keyword evidence="3" id="KW-0720">Serine protease</keyword>
<dbReference type="Gene3D" id="3.40.50.1820">
    <property type="entry name" value="alpha/beta hydrolase"/>
    <property type="match status" value="1"/>
</dbReference>
<evidence type="ECO:0000256" key="1">
    <source>
        <dbReference type="ARBA" id="ARBA00022670"/>
    </source>
</evidence>
<comment type="caution">
    <text evidence="6">The sequence shown here is derived from an EMBL/GenBank/DDBJ whole genome shotgun (WGS) entry which is preliminary data.</text>
</comment>
<dbReference type="Gene3D" id="2.130.10.120">
    <property type="entry name" value="Prolyl oligopeptidase, N-terminal domain"/>
    <property type="match status" value="1"/>
</dbReference>
<evidence type="ECO:0000256" key="3">
    <source>
        <dbReference type="ARBA" id="ARBA00022825"/>
    </source>
</evidence>
<keyword evidence="1" id="KW-0645">Protease</keyword>